<evidence type="ECO:0000313" key="2">
    <source>
        <dbReference type="Proteomes" id="UP000765509"/>
    </source>
</evidence>
<comment type="caution">
    <text evidence="1">The sequence shown here is derived from an EMBL/GenBank/DDBJ whole genome shotgun (WGS) entry which is preliminary data.</text>
</comment>
<name>A0A9Q3FCE1_9BASI</name>
<sequence length="167" mass="20254">MRLNKVLEEKNHCKRDREYLDKDIYKMFNVCQNIKPQTQGNVLDNQYHQENIKPDDLLENKSRYPSQYQYGDKMTYSEEEALKQLPEASSWLIFSRIGEYDHMELINYTYGLFIDVPSIPDDWITSRLNTSFKGHASIWYTEMKEVHGRRSWPWWRSQIIQKYRNDT</sequence>
<gene>
    <name evidence="1" type="ORF">O181_074077</name>
</gene>
<accession>A0A9Q3FCE1</accession>
<evidence type="ECO:0000313" key="1">
    <source>
        <dbReference type="EMBL" id="MBW0534362.1"/>
    </source>
</evidence>
<dbReference type="EMBL" id="AVOT02039332">
    <property type="protein sequence ID" value="MBW0534362.1"/>
    <property type="molecule type" value="Genomic_DNA"/>
</dbReference>
<protein>
    <submittedName>
        <fullName evidence="1">Uncharacterized protein</fullName>
    </submittedName>
</protein>
<reference evidence="1" key="1">
    <citation type="submission" date="2021-03" db="EMBL/GenBank/DDBJ databases">
        <title>Draft genome sequence of rust myrtle Austropuccinia psidii MF-1, a brazilian biotype.</title>
        <authorList>
            <person name="Quecine M.C."/>
            <person name="Pachon D.M.R."/>
            <person name="Bonatelli M.L."/>
            <person name="Correr F.H."/>
            <person name="Franceschini L.M."/>
            <person name="Leite T.F."/>
            <person name="Margarido G.R.A."/>
            <person name="Almeida C.A."/>
            <person name="Ferrarezi J.A."/>
            <person name="Labate C.A."/>
        </authorList>
    </citation>
    <scope>NUCLEOTIDE SEQUENCE</scope>
    <source>
        <strain evidence="1">MF-1</strain>
    </source>
</reference>
<dbReference type="AlphaFoldDB" id="A0A9Q3FCE1"/>
<proteinExistence type="predicted"/>
<organism evidence="1 2">
    <name type="scientific">Austropuccinia psidii MF-1</name>
    <dbReference type="NCBI Taxonomy" id="1389203"/>
    <lineage>
        <taxon>Eukaryota</taxon>
        <taxon>Fungi</taxon>
        <taxon>Dikarya</taxon>
        <taxon>Basidiomycota</taxon>
        <taxon>Pucciniomycotina</taxon>
        <taxon>Pucciniomycetes</taxon>
        <taxon>Pucciniales</taxon>
        <taxon>Sphaerophragmiaceae</taxon>
        <taxon>Austropuccinia</taxon>
    </lineage>
</organism>
<dbReference type="Proteomes" id="UP000765509">
    <property type="component" value="Unassembled WGS sequence"/>
</dbReference>
<keyword evidence="2" id="KW-1185">Reference proteome</keyword>